<dbReference type="Gene3D" id="3.40.50.720">
    <property type="entry name" value="NAD(P)-binding Rossmann-like Domain"/>
    <property type="match status" value="1"/>
</dbReference>
<accession>A0A0D2JE75</accession>
<dbReference type="GO" id="GO:0016491">
    <property type="term" value="F:oxidoreductase activity"/>
    <property type="evidence" value="ECO:0007669"/>
    <property type="project" value="UniProtKB-KW"/>
</dbReference>
<dbReference type="InterPro" id="IPR045312">
    <property type="entry name" value="PCBER-like"/>
</dbReference>
<evidence type="ECO:0000259" key="4">
    <source>
        <dbReference type="Pfam" id="PF05368"/>
    </source>
</evidence>
<proteinExistence type="predicted"/>
<keyword evidence="3" id="KW-0175">Coiled coil</keyword>
<dbReference type="STRING" id="1442369.A0A0D2JE75"/>
<dbReference type="Proteomes" id="UP000053617">
    <property type="component" value="Unassembled WGS sequence"/>
</dbReference>
<evidence type="ECO:0000256" key="1">
    <source>
        <dbReference type="ARBA" id="ARBA00022857"/>
    </source>
</evidence>
<organism evidence="5 6">
    <name type="scientific">Rhinocladiella mackenziei CBS 650.93</name>
    <dbReference type="NCBI Taxonomy" id="1442369"/>
    <lineage>
        <taxon>Eukaryota</taxon>
        <taxon>Fungi</taxon>
        <taxon>Dikarya</taxon>
        <taxon>Ascomycota</taxon>
        <taxon>Pezizomycotina</taxon>
        <taxon>Eurotiomycetes</taxon>
        <taxon>Chaetothyriomycetidae</taxon>
        <taxon>Chaetothyriales</taxon>
        <taxon>Herpotrichiellaceae</taxon>
        <taxon>Rhinocladiella</taxon>
    </lineage>
</organism>
<evidence type="ECO:0000256" key="3">
    <source>
        <dbReference type="SAM" id="Coils"/>
    </source>
</evidence>
<dbReference type="Pfam" id="PF05368">
    <property type="entry name" value="NmrA"/>
    <property type="match status" value="1"/>
</dbReference>
<dbReference type="PANTHER" id="PTHR47706:SF9">
    <property type="entry name" value="NMRA-LIKE DOMAIN-CONTAINING PROTEIN-RELATED"/>
    <property type="match status" value="1"/>
</dbReference>
<dbReference type="InterPro" id="IPR051609">
    <property type="entry name" value="NmrA/Isoflavone_reductase-like"/>
</dbReference>
<dbReference type="InterPro" id="IPR036291">
    <property type="entry name" value="NAD(P)-bd_dom_sf"/>
</dbReference>
<dbReference type="EMBL" id="KN847476">
    <property type="protein sequence ID" value="KIX07470.1"/>
    <property type="molecule type" value="Genomic_DNA"/>
</dbReference>
<keyword evidence="1" id="KW-0521">NADP</keyword>
<evidence type="ECO:0000313" key="5">
    <source>
        <dbReference type="EMBL" id="KIX07470.1"/>
    </source>
</evidence>
<evidence type="ECO:0000313" key="6">
    <source>
        <dbReference type="Proteomes" id="UP000053617"/>
    </source>
</evidence>
<dbReference type="GeneID" id="25290194"/>
<dbReference type="AlphaFoldDB" id="A0A0D2JE75"/>
<dbReference type="CDD" id="cd05259">
    <property type="entry name" value="PCBER_SDR_a"/>
    <property type="match status" value="1"/>
</dbReference>
<dbReference type="RefSeq" id="XP_013274606.1">
    <property type="nucleotide sequence ID" value="XM_013419152.1"/>
</dbReference>
<gene>
    <name evidence="5" type="ORF">Z518_02123</name>
</gene>
<feature type="domain" description="NmrA-like" evidence="4">
    <location>
        <begin position="5"/>
        <end position="258"/>
    </location>
</feature>
<evidence type="ECO:0000256" key="2">
    <source>
        <dbReference type="ARBA" id="ARBA00023002"/>
    </source>
</evidence>
<dbReference type="OrthoDB" id="419598at2759"/>
<sequence>MTTIKVAIVGAAGETGMSIVKALLPSTTPKFEITSLTRPASVNKPINVELKNKGVQIVPVSLTGPQDEVVKALAGIDVVISTINPAALNEQIHLADAAKLAGVKRFIPSNWAPVTPPEGVMLAREQKERIINHVLKIRLGYTIIDVGLWYQVAVPPVPSGRLDYCAAKALKPLWALGGDGNVASALTYLDDIGRYVAHIIADPRTLNKKVFAYNETLTRNQIYDLLERLSGESLERNYVSEEEANKNIEQAKKAWQKNPEEINAYFALAMAQYFMSVCIRGDNTPECAQYLGYLDCKDLYPDFEFYPFEQYLRDALDGKAKPVLMDY</sequence>
<dbReference type="PANTHER" id="PTHR47706">
    <property type="entry name" value="NMRA-LIKE FAMILY PROTEIN"/>
    <property type="match status" value="1"/>
</dbReference>
<keyword evidence="6" id="KW-1185">Reference proteome</keyword>
<dbReference type="HOGENOM" id="CLU_044876_6_0_1"/>
<dbReference type="VEuPathDB" id="FungiDB:Z518_02123"/>
<feature type="coiled-coil region" evidence="3">
    <location>
        <begin position="231"/>
        <end position="258"/>
    </location>
</feature>
<dbReference type="SUPFAM" id="SSF51735">
    <property type="entry name" value="NAD(P)-binding Rossmann-fold domains"/>
    <property type="match status" value="1"/>
</dbReference>
<protein>
    <recommendedName>
        <fullName evidence="4">NmrA-like domain-containing protein</fullName>
    </recommendedName>
</protein>
<dbReference type="Gene3D" id="3.90.25.10">
    <property type="entry name" value="UDP-galactose 4-epimerase, domain 1"/>
    <property type="match status" value="1"/>
</dbReference>
<keyword evidence="2" id="KW-0560">Oxidoreductase</keyword>
<name>A0A0D2JE75_9EURO</name>
<dbReference type="InterPro" id="IPR008030">
    <property type="entry name" value="NmrA-like"/>
</dbReference>
<reference evidence="5 6" key="1">
    <citation type="submission" date="2015-01" db="EMBL/GenBank/DDBJ databases">
        <title>The Genome Sequence of Rhinocladiella mackenzie CBS 650.93.</title>
        <authorList>
            <consortium name="The Broad Institute Genomics Platform"/>
            <person name="Cuomo C."/>
            <person name="de Hoog S."/>
            <person name="Gorbushina A."/>
            <person name="Stielow B."/>
            <person name="Teixiera M."/>
            <person name="Abouelleil A."/>
            <person name="Chapman S.B."/>
            <person name="Priest M."/>
            <person name="Young S.K."/>
            <person name="Wortman J."/>
            <person name="Nusbaum C."/>
            <person name="Birren B."/>
        </authorList>
    </citation>
    <scope>NUCLEOTIDE SEQUENCE [LARGE SCALE GENOMIC DNA]</scope>
    <source>
        <strain evidence="5 6">CBS 650.93</strain>
    </source>
</reference>